<evidence type="ECO:0000256" key="1">
    <source>
        <dbReference type="SAM" id="Phobius"/>
    </source>
</evidence>
<dbReference type="AlphaFoldDB" id="A0A9X3TNF2"/>
<gene>
    <name evidence="2" type="ORF">O3V59_02230</name>
</gene>
<dbReference type="RefSeq" id="WP_143863546.1">
    <property type="nucleotide sequence ID" value="NZ_JAPYYP010000002.1"/>
</dbReference>
<feature type="transmembrane region" description="Helical" evidence="1">
    <location>
        <begin position="12"/>
        <end position="36"/>
    </location>
</feature>
<proteinExistence type="predicted"/>
<evidence type="ECO:0000313" key="3">
    <source>
        <dbReference type="Proteomes" id="UP001151071"/>
    </source>
</evidence>
<reference evidence="2" key="1">
    <citation type="submission" date="2022-12" db="EMBL/GenBank/DDBJ databases">
        <title>Draft genome sequence of the thermophilic strain Brevibacillus thermoruber HT42, isolated from Los Humeros, Puebla, Mexico, with biotechnological potential.</title>
        <authorList>
            <person name="Lara Sanchez J."/>
            <person name="Solis Palacios R."/>
            <person name="Bustos Baena A.S."/>
            <person name="Ruz Baez A.E."/>
            <person name="Espinosa Luna G."/>
            <person name="Oliart Ros R.M."/>
        </authorList>
    </citation>
    <scope>NUCLEOTIDE SEQUENCE</scope>
    <source>
        <strain evidence="2">HT42</strain>
    </source>
</reference>
<organism evidence="2 3">
    <name type="scientific">Brevibacillus thermoruber</name>
    <dbReference type="NCBI Taxonomy" id="33942"/>
    <lineage>
        <taxon>Bacteria</taxon>
        <taxon>Bacillati</taxon>
        <taxon>Bacillota</taxon>
        <taxon>Bacilli</taxon>
        <taxon>Bacillales</taxon>
        <taxon>Paenibacillaceae</taxon>
        <taxon>Brevibacillus</taxon>
    </lineage>
</organism>
<keyword evidence="1" id="KW-0472">Membrane</keyword>
<protein>
    <submittedName>
        <fullName evidence="2">Uncharacterized protein</fullName>
    </submittedName>
</protein>
<comment type="caution">
    <text evidence="2">The sequence shown here is derived from an EMBL/GenBank/DDBJ whole genome shotgun (WGS) entry which is preliminary data.</text>
</comment>
<name>A0A9X3TNF2_9BACL</name>
<keyword evidence="3" id="KW-1185">Reference proteome</keyword>
<dbReference type="PROSITE" id="PS51257">
    <property type="entry name" value="PROKAR_LIPOPROTEIN"/>
    <property type="match status" value="1"/>
</dbReference>
<dbReference type="EMBL" id="JAPYYP010000002">
    <property type="protein sequence ID" value="MDA5107168.1"/>
    <property type="molecule type" value="Genomic_DNA"/>
</dbReference>
<dbReference type="Proteomes" id="UP001151071">
    <property type="component" value="Unassembled WGS sequence"/>
</dbReference>
<feature type="transmembrane region" description="Helical" evidence="1">
    <location>
        <begin position="56"/>
        <end position="77"/>
    </location>
</feature>
<sequence>MNKHKTKQPIWAWIVIVLTGGCLILLGSSAWALFAIPLLMAGFSTDSPSTPKYVPILILIIGYGILIGWVLLFYTAIRSVIRAFKKKA</sequence>
<keyword evidence="1" id="KW-0812">Transmembrane</keyword>
<accession>A0A9X3TNF2</accession>
<evidence type="ECO:0000313" key="2">
    <source>
        <dbReference type="EMBL" id="MDA5107168.1"/>
    </source>
</evidence>
<keyword evidence="1" id="KW-1133">Transmembrane helix</keyword>